<dbReference type="PANTHER" id="PTHR11351:SF98">
    <property type="entry name" value="RE43130P"/>
    <property type="match status" value="1"/>
</dbReference>
<protein>
    <recommendedName>
        <fullName evidence="14">Fatty acid desaturase domain-containing protein</fullName>
    </recommendedName>
</protein>
<comment type="similarity">
    <text evidence="2 11">Belongs to the fatty acid desaturase type 1 family.</text>
</comment>
<comment type="cofactor">
    <cofactor evidence="11">
        <name>Fe(2+)</name>
        <dbReference type="ChEBI" id="CHEBI:29033"/>
    </cofactor>
</comment>
<keyword evidence="10 11" id="KW-0275">Fatty acid biosynthesis</keyword>
<comment type="caution">
    <text evidence="12">The sequence shown here is derived from an EMBL/GenBank/DDBJ whole genome shotgun (WGS) entry which is preliminary data.</text>
</comment>
<evidence type="ECO:0000256" key="5">
    <source>
        <dbReference type="ARBA" id="ARBA00022832"/>
    </source>
</evidence>
<evidence type="ECO:0000256" key="3">
    <source>
        <dbReference type="ARBA" id="ARBA00022516"/>
    </source>
</evidence>
<comment type="subcellular location">
    <subcellularLocation>
        <location evidence="1">Membrane</location>
        <topology evidence="1">Multi-pass membrane protein</topology>
    </subcellularLocation>
</comment>
<evidence type="ECO:0000313" key="13">
    <source>
        <dbReference type="Proteomes" id="UP000051574"/>
    </source>
</evidence>
<dbReference type="InterPro" id="IPR015876">
    <property type="entry name" value="Acyl-CoA_DS"/>
</dbReference>
<evidence type="ECO:0000256" key="9">
    <source>
        <dbReference type="ARBA" id="ARBA00023136"/>
    </source>
</evidence>
<keyword evidence="13" id="KW-1185">Reference proteome</keyword>
<keyword evidence="3 11" id="KW-0444">Lipid biosynthesis</keyword>
<dbReference type="GO" id="GO:0005506">
    <property type="term" value="F:iron ion binding"/>
    <property type="evidence" value="ECO:0007669"/>
    <property type="project" value="TreeGrafter"/>
</dbReference>
<dbReference type="Proteomes" id="UP000051574">
    <property type="component" value="Unassembled WGS sequence"/>
</dbReference>
<dbReference type="EMBL" id="LJIG01009482">
    <property type="protein sequence ID" value="KRT82992.1"/>
    <property type="molecule type" value="Genomic_DNA"/>
</dbReference>
<evidence type="ECO:0000256" key="2">
    <source>
        <dbReference type="ARBA" id="ARBA00009295"/>
    </source>
</evidence>
<dbReference type="AlphaFoldDB" id="A0A0T6B6J8"/>
<keyword evidence="7 11" id="KW-0560">Oxidoreductase</keyword>
<evidence type="ECO:0000256" key="8">
    <source>
        <dbReference type="ARBA" id="ARBA00023098"/>
    </source>
</evidence>
<organism evidence="12 13">
    <name type="scientific">Oryctes borbonicus</name>
    <dbReference type="NCBI Taxonomy" id="1629725"/>
    <lineage>
        <taxon>Eukaryota</taxon>
        <taxon>Metazoa</taxon>
        <taxon>Ecdysozoa</taxon>
        <taxon>Arthropoda</taxon>
        <taxon>Hexapoda</taxon>
        <taxon>Insecta</taxon>
        <taxon>Pterygota</taxon>
        <taxon>Neoptera</taxon>
        <taxon>Endopterygota</taxon>
        <taxon>Coleoptera</taxon>
        <taxon>Polyphaga</taxon>
        <taxon>Scarabaeiformia</taxon>
        <taxon>Scarabaeidae</taxon>
        <taxon>Dynastinae</taxon>
        <taxon>Oryctes</taxon>
    </lineage>
</organism>
<name>A0A0T6B6J8_9SCAR</name>
<evidence type="ECO:0008006" key="14">
    <source>
        <dbReference type="Google" id="ProtNLM"/>
    </source>
</evidence>
<sequence>MILMPICAFVLPTLIPWYFWSENLMTSWYLCLFRYAWSLHSTWLVNSAAHIWGMKPYDKYMSPTENKLVSALAIGEGWHNYHHVFPWDYKAGELGFHGYNITAGTIDVFARIGWAWDLKTVSTDMIRRRAARTGDGSKSYEDVVQSIVHTDDSQDMLWGWGDEDMDKEQMRRVREFNKLRDD</sequence>
<reference evidence="12 13" key="1">
    <citation type="submission" date="2015-09" db="EMBL/GenBank/DDBJ databases">
        <title>Draft genome of the scarab beetle Oryctes borbonicus.</title>
        <authorList>
            <person name="Meyer J.M."/>
            <person name="Markov G.V."/>
            <person name="Baskaran P."/>
            <person name="Herrmann M."/>
            <person name="Sommer R.J."/>
            <person name="Roedelsperger C."/>
        </authorList>
    </citation>
    <scope>NUCLEOTIDE SEQUENCE [LARGE SCALE GENOMIC DNA]</scope>
    <source>
        <strain evidence="12">OB123</strain>
        <tissue evidence="12">Whole animal</tissue>
    </source>
</reference>
<dbReference type="PRINTS" id="PR00075">
    <property type="entry name" value="FACDDSATRASE"/>
</dbReference>
<keyword evidence="9" id="KW-0472">Membrane</keyword>
<evidence type="ECO:0000256" key="11">
    <source>
        <dbReference type="RuleBase" id="RU000581"/>
    </source>
</evidence>
<dbReference type="GO" id="GO:0005789">
    <property type="term" value="C:endoplasmic reticulum membrane"/>
    <property type="evidence" value="ECO:0007669"/>
    <property type="project" value="TreeGrafter"/>
</dbReference>
<keyword evidence="8" id="KW-0443">Lipid metabolism</keyword>
<evidence type="ECO:0000256" key="1">
    <source>
        <dbReference type="ARBA" id="ARBA00004141"/>
    </source>
</evidence>
<evidence type="ECO:0000256" key="7">
    <source>
        <dbReference type="ARBA" id="ARBA00023002"/>
    </source>
</evidence>
<dbReference type="CDD" id="cd03505">
    <property type="entry name" value="Delta9-FADS-like"/>
    <property type="match status" value="1"/>
</dbReference>
<dbReference type="GO" id="GO:0004768">
    <property type="term" value="F:stearoyl-CoA 9-desaturase activity"/>
    <property type="evidence" value="ECO:0007669"/>
    <property type="project" value="TreeGrafter"/>
</dbReference>
<keyword evidence="4 11" id="KW-0812">Transmembrane</keyword>
<dbReference type="OrthoDB" id="10260134at2759"/>
<comment type="domain">
    <text evidence="11">The histidine box domains are involved in binding the catalytic metal ions.</text>
</comment>
<evidence type="ECO:0000256" key="4">
    <source>
        <dbReference type="ARBA" id="ARBA00022692"/>
    </source>
</evidence>
<proteinExistence type="inferred from homology"/>
<accession>A0A0T6B6J8</accession>
<dbReference type="PANTHER" id="PTHR11351">
    <property type="entry name" value="ACYL-COA DESATURASE"/>
    <property type="match status" value="1"/>
</dbReference>
<evidence type="ECO:0000313" key="12">
    <source>
        <dbReference type="EMBL" id="KRT82992.1"/>
    </source>
</evidence>
<evidence type="ECO:0000256" key="10">
    <source>
        <dbReference type="ARBA" id="ARBA00023160"/>
    </source>
</evidence>
<keyword evidence="6" id="KW-1133">Transmembrane helix</keyword>
<gene>
    <name evidence="12" type="ORF">AMK59_3959</name>
</gene>
<keyword evidence="5" id="KW-0276">Fatty acid metabolism</keyword>
<dbReference type="GO" id="GO:0006636">
    <property type="term" value="P:unsaturated fatty acid biosynthetic process"/>
    <property type="evidence" value="ECO:0007669"/>
    <property type="project" value="TreeGrafter"/>
</dbReference>
<evidence type="ECO:0000256" key="6">
    <source>
        <dbReference type="ARBA" id="ARBA00022989"/>
    </source>
</evidence>